<evidence type="ECO:0000256" key="1">
    <source>
        <dbReference type="ARBA" id="ARBA00004162"/>
    </source>
</evidence>
<feature type="transmembrane region" description="Helical" evidence="7">
    <location>
        <begin position="123"/>
        <end position="141"/>
    </location>
</feature>
<keyword evidence="3 7" id="KW-0812">Transmembrane</keyword>
<dbReference type="InterPro" id="IPR052027">
    <property type="entry name" value="PspC"/>
</dbReference>
<protein>
    <submittedName>
        <fullName evidence="9">Membrane protein</fullName>
    </submittedName>
</protein>
<feature type="transmembrane region" description="Helical" evidence="7">
    <location>
        <begin position="301"/>
        <end position="325"/>
    </location>
</feature>
<dbReference type="Proteomes" id="UP000286746">
    <property type="component" value="Unassembled WGS sequence"/>
</dbReference>
<evidence type="ECO:0000256" key="6">
    <source>
        <dbReference type="SAM" id="MobiDB-lite"/>
    </source>
</evidence>
<dbReference type="PANTHER" id="PTHR33885">
    <property type="entry name" value="PHAGE SHOCK PROTEIN C"/>
    <property type="match status" value="1"/>
</dbReference>
<accession>A0A401W2S1</accession>
<feature type="domain" description="Phage shock protein PspC N-terminal" evidence="8">
    <location>
        <begin position="50"/>
        <end position="105"/>
    </location>
</feature>
<name>A0A401W2S1_STREY</name>
<feature type="compositionally biased region" description="Low complexity" evidence="6">
    <location>
        <begin position="237"/>
        <end position="265"/>
    </location>
</feature>
<feature type="transmembrane region" description="Helical" evidence="7">
    <location>
        <begin position="76"/>
        <end position="103"/>
    </location>
</feature>
<feature type="transmembrane region" description="Helical" evidence="7">
    <location>
        <begin position="275"/>
        <end position="295"/>
    </location>
</feature>
<feature type="region of interest" description="Disordered" evidence="6">
    <location>
        <begin position="230"/>
        <end position="265"/>
    </location>
</feature>
<keyword evidence="5 7" id="KW-0472">Membrane</keyword>
<dbReference type="GO" id="GO:0005886">
    <property type="term" value="C:plasma membrane"/>
    <property type="evidence" value="ECO:0007669"/>
    <property type="project" value="UniProtKB-SubCell"/>
</dbReference>
<keyword evidence="4 7" id="KW-1133">Transmembrane helix</keyword>
<dbReference type="Pfam" id="PF04024">
    <property type="entry name" value="PspC"/>
    <property type="match status" value="1"/>
</dbReference>
<comment type="caution">
    <text evidence="9">The sequence shown here is derived from an EMBL/GenBank/DDBJ whole genome shotgun (WGS) entry which is preliminary data.</text>
</comment>
<evidence type="ECO:0000313" key="10">
    <source>
        <dbReference type="Proteomes" id="UP000286746"/>
    </source>
</evidence>
<dbReference type="AlphaFoldDB" id="A0A401W2S1"/>
<gene>
    <name evidence="9" type="ORF">GKJPGBOP_03275</name>
</gene>
<evidence type="ECO:0000256" key="2">
    <source>
        <dbReference type="ARBA" id="ARBA00022475"/>
    </source>
</evidence>
<feature type="region of interest" description="Disordered" evidence="6">
    <location>
        <begin position="170"/>
        <end position="211"/>
    </location>
</feature>
<reference evidence="9 10" key="1">
    <citation type="submission" date="2018-11" db="EMBL/GenBank/DDBJ databases">
        <title>Whole genome sequence of Streptomyces paromomycinus NBRC 15454(T).</title>
        <authorList>
            <person name="Komaki H."/>
            <person name="Tamura T."/>
        </authorList>
    </citation>
    <scope>NUCLEOTIDE SEQUENCE [LARGE SCALE GENOMIC DNA]</scope>
    <source>
        <strain evidence="9 10">NBRC 15454</strain>
    </source>
</reference>
<evidence type="ECO:0000313" key="9">
    <source>
        <dbReference type="EMBL" id="GCD43594.1"/>
    </source>
</evidence>
<dbReference type="InterPro" id="IPR007168">
    <property type="entry name" value="Phageshock_PspC_N"/>
</dbReference>
<keyword evidence="2" id="KW-1003">Cell membrane</keyword>
<feature type="transmembrane region" description="Helical" evidence="7">
    <location>
        <begin position="332"/>
        <end position="350"/>
    </location>
</feature>
<dbReference type="PANTHER" id="PTHR33885:SF3">
    <property type="entry name" value="PHAGE SHOCK PROTEIN C"/>
    <property type="match status" value="1"/>
</dbReference>
<feature type="region of interest" description="Disordered" evidence="6">
    <location>
        <begin position="1"/>
        <end position="54"/>
    </location>
</feature>
<feature type="region of interest" description="Disordered" evidence="6">
    <location>
        <begin position="453"/>
        <end position="509"/>
    </location>
</feature>
<proteinExistence type="predicted"/>
<evidence type="ECO:0000256" key="5">
    <source>
        <dbReference type="ARBA" id="ARBA00023136"/>
    </source>
</evidence>
<feature type="compositionally biased region" description="Low complexity" evidence="6">
    <location>
        <begin position="16"/>
        <end position="34"/>
    </location>
</feature>
<sequence>MPSARPACHHGHMNDAAPAEETTGPTGATSGSAGTPPPADAPGRRAPQAPLRRSRRHKVVAGVCGGLGRHWGLDPVIFRIVLAVLAASGGIGLIAYGFAWLLIPEDGDDENEGRKLLSGRVEGTALTALLFALVGCGYFLTSLANRGVLTFTVMLALAVGGSAYWSRQRRAEGADGPGTTGPATAQTVVDAPPETTAPPTRNTPSWWRDPLSKEGTAGVGYLWGPSDTPYGHEQAHTAHGTAGSSGRTAGATAWAGGAAPPAAAPARRRRAGRPIGGWTFLLAIVAGLATGGAAADAHPLNTALVAGLSAALVVFGLGLVLSAWFGRTGGGTVFMVILTSVLLAGASVLPDSITADWRNRVWLPMDAASVKPSYELGAGRGELDLSHVPFKNGQTVRTKATVGAGQLSVTVPDGVTARLHIDVGLGDVRLPGETPEDFHLQADQEQTVTLPATGLKKGEKPHGTLDLDLKVGAGQVDVERAAPQTGGQPTGEQPTGEQSTHDQQTGEQP</sequence>
<feature type="compositionally biased region" description="Basic and acidic residues" evidence="6">
    <location>
        <begin position="456"/>
        <end position="469"/>
    </location>
</feature>
<evidence type="ECO:0000256" key="7">
    <source>
        <dbReference type="SAM" id="Phobius"/>
    </source>
</evidence>
<organism evidence="9 10">
    <name type="scientific">Streptomyces paromomycinus</name>
    <name type="common">Streptomyces rimosus subsp. paromomycinus</name>
    <dbReference type="NCBI Taxonomy" id="92743"/>
    <lineage>
        <taxon>Bacteria</taxon>
        <taxon>Bacillati</taxon>
        <taxon>Actinomycetota</taxon>
        <taxon>Actinomycetes</taxon>
        <taxon>Kitasatosporales</taxon>
        <taxon>Streptomycetaceae</taxon>
        <taxon>Streptomyces</taxon>
    </lineage>
</organism>
<keyword evidence="10" id="KW-1185">Reference proteome</keyword>
<evidence type="ECO:0000256" key="3">
    <source>
        <dbReference type="ARBA" id="ARBA00022692"/>
    </source>
</evidence>
<dbReference type="EMBL" id="BHZD01000001">
    <property type="protein sequence ID" value="GCD43594.1"/>
    <property type="molecule type" value="Genomic_DNA"/>
</dbReference>
<evidence type="ECO:0000259" key="8">
    <source>
        <dbReference type="Pfam" id="PF04024"/>
    </source>
</evidence>
<evidence type="ECO:0000256" key="4">
    <source>
        <dbReference type="ARBA" id="ARBA00022989"/>
    </source>
</evidence>
<comment type="subcellular location">
    <subcellularLocation>
        <location evidence="1">Cell membrane</location>
        <topology evidence="1">Single-pass membrane protein</topology>
    </subcellularLocation>
</comment>
<feature type="compositionally biased region" description="Low complexity" evidence="6">
    <location>
        <begin position="483"/>
        <end position="498"/>
    </location>
</feature>